<evidence type="ECO:0000256" key="3">
    <source>
        <dbReference type="ARBA" id="ARBA00023163"/>
    </source>
</evidence>
<organism evidence="7 8">
    <name type="scientific">Loa loa</name>
    <name type="common">Eye worm</name>
    <name type="synonym">Filaria loa</name>
    <dbReference type="NCBI Taxonomy" id="7209"/>
    <lineage>
        <taxon>Eukaryota</taxon>
        <taxon>Metazoa</taxon>
        <taxon>Ecdysozoa</taxon>
        <taxon>Nematoda</taxon>
        <taxon>Chromadorea</taxon>
        <taxon>Rhabditida</taxon>
        <taxon>Spirurina</taxon>
        <taxon>Spiruromorpha</taxon>
        <taxon>Filarioidea</taxon>
        <taxon>Onchocercidae</taxon>
        <taxon>Loa</taxon>
    </lineage>
</organism>
<feature type="region of interest" description="Disordered" evidence="5">
    <location>
        <begin position="239"/>
        <end position="259"/>
    </location>
</feature>
<feature type="region of interest" description="Disordered" evidence="5">
    <location>
        <begin position="92"/>
        <end position="116"/>
    </location>
</feature>
<feature type="compositionally biased region" description="Low complexity" evidence="5">
    <location>
        <begin position="92"/>
        <end position="107"/>
    </location>
</feature>
<dbReference type="PANTHER" id="PTHR23351:SF24">
    <property type="entry name" value="ACTIVATING TRANSCRIPTION FACTOR 3-RELATED"/>
    <property type="match status" value="1"/>
</dbReference>
<dbReference type="eggNOG" id="KOG1414">
    <property type="taxonomic scope" value="Eukaryota"/>
</dbReference>
<feature type="compositionally biased region" description="Low complexity" evidence="5">
    <location>
        <begin position="21"/>
        <end position="31"/>
    </location>
</feature>
<accession>A0A1I7VH59</accession>
<dbReference type="STRING" id="7209.A0A1I7VH59"/>
<dbReference type="PROSITE" id="PS50217">
    <property type="entry name" value="BZIP"/>
    <property type="match status" value="1"/>
</dbReference>
<dbReference type="SUPFAM" id="SSF57959">
    <property type="entry name" value="Leucine zipper domain"/>
    <property type="match status" value="1"/>
</dbReference>
<reference evidence="8" key="2">
    <citation type="submission" date="2016-11" db="UniProtKB">
        <authorList>
            <consortium name="WormBaseParasite"/>
        </authorList>
    </citation>
    <scope>IDENTIFICATION</scope>
</reference>
<evidence type="ECO:0000256" key="4">
    <source>
        <dbReference type="SAM" id="Coils"/>
    </source>
</evidence>
<dbReference type="InterPro" id="IPR000837">
    <property type="entry name" value="AP-1"/>
</dbReference>
<keyword evidence="3" id="KW-0804">Transcription</keyword>
<feature type="region of interest" description="Disordered" evidence="5">
    <location>
        <begin position="1"/>
        <end position="32"/>
    </location>
</feature>
<dbReference type="Pfam" id="PF00170">
    <property type="entry name" value="bZIP_1"/>
    <property type="match status" value="1"/>
</dbReference>
<evidence type="ECO:0000256" key="5">
    <source>
        <dbReference type="SAM" id="MobiDB-lite"/>
    </source>
</evidence>
<keyword evidence="1" id="KW-0805">Transcription regulation</keyword>
<dbReference type="InterPro" id="IPR004827">
    <property type="entry name" value="bZIP"/>
</dbReference>
<feature type="region of interest" description="Disordered" evidence="5">
    <location>
        <begin position="376"/>
        <end position="427"/>
    </location>
</feature>
<keyword evidence="4" id="KW-0175">Coiled coil</keyword>
<evidence type="ECO:0000313" key="7">
    <source>
        <dbReference type="Proteomes" id="UP000095285"/>
    </source>
</evidence>
<dbReference type="Gene3D" id="1.20.5.170">
    <property type="match status" value="1"/>
</dbReference>
<proteinExistence type="predicted"/>
<feature type="region of interest" description="Disordered" evidence="5">
    <location>
        <begin position="47"/>
        <end position="74"/>
    </location>
</feature>
<dbReference type="AlphaFoldDB" id="A0A1I7VH59"/>
<evidence type="ECO:0000259" key="6">
    <source>
        <dbReference type="PROSITE" id="PS50217"/>
    </source>
</evidence>
<reference evidence="7" key="1">
    <citation type="submission" date="2012-04" db="EMBL/GenBank/DDBJ databases">
        <title>The Genome Sequence of Loa loa.</title>
        <authorList>
            <consortium name="The Broad Institute Genome Sequencing Platform"/>
            <consortium name="Broad Institute Genome Sequencing Center for Infectious Disease"/>
            <person name="Nutman T.B."/>
            <person name="Fink D.L."/>
            <person name="Russ C."/>
            <person name="Young S."/>
            <person name="Zeng Q."/>
            <person name="Gargeya S."/>
            <person name="Alvarado L."/>
            <person name="Berlin A."/>
            <person name="Chapman S.B."/>
            <person name="Chen Z."/>
            <person name="Freedman E."/>
            <person name="Gellesch M."/>
            <person name="Goldberg J."/>
            <person name="Griggs A."/>
            <person name="Gujja S."/>
            <person name="Heilman E.R."/>
            <person name="Heiman D."/>
            <person name="Howarth C."/>
            <person name="Mehta T."/>
            <person name="Neiman D."/>
            <person name="Pearson M."/>
            <person name="Roberts A."/>
            <person name="Saif S."/>
            <person name="Shea T."/>
            <person name="Shenoy N."/>
            <person name="Sisk P."/>
            <person name="Stolte C."/>
            <person name="Sykes S."/>
            <person name="White J."/>
            <person name="Yandava C."/>
            <person name="Haas B."/>
            <person name="Henn M.R."/>
            <person name="Nusbaum C."/>
            <person name="Birren B."/>
        </authorList>
    </citation>
    <scope>NUCLEOTIDE SEQUENCE [LARGE SCALE GENOMIC DNA]</scope>
</reference>
<feature type="domain" description="BZIP" evidence="6">
    <location>
        <begin position="273"/>
        <end position="336"/>
    </location>
</feature>
<keyword evidence="7" id="KW-1185">Reference proteome</keyword>
<sequence>MSQSVVNCNNNSHHHHRHHQQQSQQHQNGSNAYSIAATSTCSDGTNYPATLDDSLPPVGVSDSTSITDSTDATAAFDRSRQTRVIVAPNISSSSSASVHVPQQQHHPTTGEVSSNPALYGTTTPSSSYITAQAGGYLSGHSSAGSSSMLNSSCSSSSFVYPSSFFQPYYGLSSTLNEFNVLQMCCQPLFTEIASQGTDITPTAESLYGFANRLHPITPTGSHYQLNMPQAYQTRTGFVGNTMTRPASATGKRGGRRPKEYEEYDHVTLSEEERDKRDKRRLRNKEAAARCRQRRLDLMGSLQNQVNQLKEENKMKDAKIAELQLLKNELIAVIRDHHCVLPEALRQTLDVDMSSTQQYMPRGAPAPVVTVPTSTEVVPYTPSPPSPQAVLSSRKRPASAMISDLRQPPPQPGASSLTTTVPLNRNDNQTNNILTLTKPSSMQIKQEPTLFDVNGRDLPDEEIKRPTSLTFADGVTTTTAYSSLSSSGVPITTPSNLIGGAASDFGGVNLLDGPTGLTPCHPPQATAFQLPSMTAPLGEGRSFETL</sequence>
<feature type="coiled-coil region" evidence="4">
    <location>
        <begin position="291"/>
        <end position="328"/>
    </location>
</feature>
<dbReference type="Proteomes" id="UP000095285">
    <property type="component" value="Unassembled WGS sequence"/>
</dbReference>
<feature type="compositionally biased region" description="Low complexity" evidence="5">
    <location>
        <begin position="61"/>
        <end position="74"/>
    </location>
</feature>
<feature type="compositionally biased region" description="Polar residues" evidence="5">
    <location>
        <begin position="412"/>
        <end position="427"/>
    </location>
</feature>
<dbReference type="WBParaSite" id="EN70_2508">
    <property type="protein sequence ID" value="EN70_2508"/>
    <property type="gene ID" value="EN70_2508"/>
</dbReference>
<dbReference type="CDD" id="cd14699">
    <property type="entry name" value="bZIP_Fos_like"/>
    <property type="match status" value="1"/>
</dbReference>
<dbReference type="GO" id="GO:0000978">
    <property type="term" value="F:RNA polymerase II cis-regulatory region sequence-specific DNA binding"/>
    <property type="evidence" value="ECO:0007669"/>
    <property type="project" value="TreeGrafter"/>
</dbReference>
<dbReference type="SMART" id="SM00338">
    <property type="entry name" value="BRLZ"/>
    <property type="match status" value="1"/>
</dbReference>
<dbReference type="GO" id="GO:0000981">
    <property type="term" value="F:DNA-binding transcription factor activity, RNA polymerase II-specific"/>
    <property type="evidence" value="ECO:0007669"/>
    <property type="project" value="TreeGrafter"/>
</dbReference>
<evidence type="ECO:0000313" key="8">
    <source>
        <dbReference type="WBParaSite" id="EN70_2508"/>
    </source>
</evidence>
<keyword evidence="2" id="KW-0238">DNA-binding</keyword>
<dbReference type="GO" id="GO:0005634">
    <property type="term" value="C:nucleus"/>
    <property type="evidence" value="ECO:0007669"/>
    <property type="project" value="TreeGrafter"/>
</dbReference>
<dbReference type="InterPro" id="IPR046347">
    <property type="entry name" value="bZIP_sf"/>
</dbReference>
<dbReference type="PANTHER" id="PTHR23351">
    <property type="entry name" value="FOS TRANSCRIPTION FACTOR-RELATED"/>
    <property type="match status" value="1"/>
</dbReference>
<name>A0A1I7VH59_LOALO</name>
<evidence type="ECO:0000256" key="2">
    <source>
        <dbReference type="ARBA" id="ARBA00023125"/>
    </source>
</evidence>
<evidence type="ECO:0000256" key="1">
    <source>
        <dbReference type="ARBA" id="ARBA00023015"/>
    </source>
</evidence>
<feature type="compositionally biased region" description="Low complexity" evidence="5">
    <location>
        <begin position="1"/>
        <end position="11"/>
    </location>
</feature>
<protein>
    <submittedName>
        <fullName evidence="8">BZIP domain-containing protein</fullName>
    </submittedName>
</protein>
<dbReference type="PROSITE" id="PS00036">
    <property type="entry name" value="BZIP_BASIC"/>
    <property type="match status" value="1"/>
</dbReference>